<dbReference type="SUPFAM" id="SSF51735">
    <property type="entry name" value="NAD(P)-binding Rossmann-fold domains"/>
    <property type="match status" value="1"/>
</dbReference>
<name>A0A381RA21_9ZZZZ</name>
<dbReference type="GO" id="GO:0032787">
    <property type="term" value="P:monocarboxylic acid metabolic process"/>
    <property type="evidence" value="ECO:0007669"/>
    <property type="project" value="UniProtKB-ARBA"/>
</dbReference>
<dbReference type="GO" id="GO:0016491">
    <property type="term" value="F:oxidoreductase activity"/>
    <property type="evidence" value="ECO:0007669"/>
    <property type="project" value="UniProtKB-KW"/>
</dbReference>
<sequence length="254" mass="26889">MINTNKNLNLKGEISLITGATRGIGNSIAEVFARAGSIVIGTATTKEGAERITANLSDAGLKGHGIVLDISQSEQISNQIKELKKSNLMPSILINNAGISLENLLMRIKDKDWEKMISTNLSSAFLLCKAVIGPMLKKRHGRIINIGSIQGTTGAIGHAHYSAAKAGLVGLTKSLAREVGSRGITVNTIAPGYIITDMTKDIGDEINKSLLKQIPLERFGEPIDIANAALFLASSSGSYITGETIHINGGMHMS</sequence>
<dbReference type="AlphaFoldDB" id="A0A381RA21"/>
<evidence type="ECO:0000313" key="3">
    <source>
        <dbReference type="EMBL" id="SUZ88616.1"/>
    </source>
</evidence>
<comment type="similarity">
    <text evidence="1">Belongs to the short-chain dehydrogenases/reductases (SDR) family.</text>
</comment>
<dbReference type="InterPro" id="IPR050259">
    <property type="entry name" value="SDR"/>
</dbReference>
<dbReference type="Pfam" id="PF13561">
    <property type="entry name" value="adh_short_C2"/>
    <property type="match status" value="1"/>
</dbReference>
<dbReference type="NCBIfam" id="NF009466">
    <property type="entry name" value="PRK12826.1-2"/>
    <property type="match status" value="1"/>
</dbReference>
<dbReference type="EMBL" id="UINC01001779">
    <property type="protein sequence ID" value="SUZ88616.1"/>
    <property type="molecule type" value="Genomic_DNA"/>
</dbReference>
<keyword evidence="2" id="KW-0560">Oxidoreductase</keyword>
<dbReference type="FunFam" id="3.40.50.720:FF:000173">
    <property type="entry name" value="3-oxoacyl-[acyl-carrier protein] reductase"/>
    <property type="match status" value="1"/>
</dbReference>
<dbReference type="InterPro" id="IPR020904">
    <property type="entry name" value="Sc_DH/Rdtase_CS"/>
</dbReference>
<gene>
    <name evidence="3" type="ORF">METZ01_LOCUS41470</name>
</gene>
<evidence type="ECO:0000256" key="1">
    <source>
        <dbReference type="ARBA" id="ARBA00006484"/>
    </source>
</evidence>
<dbReference type="Gene3D" id="3.40.50.720">
    <property type="entry name" value="NAD(P)-binding Rossmann-like Domain"/>
    <property type="match status" value="1"/>
</dbReference>
<evidence type="ECO:0008006" key="4">
    <source>
        <dbReference type="Google" id="ProtNLM"/>
    </source>
</evidence>
<dbReference type="InterPro" id="IPR036291">
    <property type="entry name" value="NAD(P)-bd_dom_sf"/>
</dbReference>
<dbReference type="PANTHER" id="PTHR42879">
    <property type="entry name" value="3-OXOACYL-(ACYL-CARRIER-PROTEIN) REDUCTASE"/>
    <property type="match status" value="1"/>
</dbReference>
<accession>A0A381RA21</accession>
<protein>
    <recommendedName>
        <fullName evidence="4">3-oxoacyl-[acyl-carrier-protein] reductase</fullName>
    </recommendedName>
</protein>
<organism evidence="3">
    <name type="scientific">marine metagenome</name>
    <dbReference type="NCBI Taxonomy" id="408172"/>
    <lineage>
        <taxon>unclassified sequences</taxon>
        <taxon>metagenomes</taxon>
        <taxon>ecological metagenomes</taxon>
    </lineage>
</organism>
<proteinExistence type="inferred from homology"/>
<dbReference type="PANTHER" id="PTHR42879:SF2">
    <property type="entry name" value="3-OXOACYL-[ACYL-CARRIER-PROTEIN] REDUCTASE FABG"/>
    <property type="match status" value="1"/>
</dbReference>
<dbReference type="PROSITE" id="PS00061">
    <property type="entry name" value="ADH_SHORT"/>
    <property type="match status" value="1"/>
</dbReference>
<dbReference type="InterPro" id="IPR002347">
    <property type="entry name" value="SDR_fam"/>
</dbReference>
<evidence type="ECO:0000256" key="2">
    <source>
        <dbReference type="ARBA" id="ARBA00023002"/>
    </source>
</evidence>
<dbReference type="PRINTS" id="PR00081">
    <property type="entry name" value="GDHRDH"/>
</dbReference>
<dbReference type="PRINTS" id="PR00080">
    <property type="entry name" value="SDRFAMILY"/>
</dbReference>
<reference evidence="3" key="1">
    <citation type="submission" date="2018-05" db="EMBL/GenBank/DDBJ databases">
        <authorList>
            <person name="Lanie J.A."/>
            <person name="Ng W.-L."/>
            <person name="Kazmierczak K.M."/>
            <person name="Andrzejewski T.M."/>
            <person name="Davidsen T.M."/>
            <person name="Wayne K.J."/>
            <person name="Tettelin H."/>
            <person name="Glass J.I."/>
            <person name="Rusch D."/>
            <person name="Podicherti R."/>
            <person name="Tsui H.-C.T."/>
            <person name="Winkler M.E."/>
        </authorList>
    </citation>
    <scope>NUCLEOTIDE SEQUENCE</scope>
</reference>